<organism evidence="9 10">
    <name type="scientific">Mycobacterium yunnanensis</name>
    <dbReference type="NCBI Taxonomy" id="368477"/>
    <lineage>
        <taxon>Bacteria</taxon>
        <taxon>Bacillati</taxon>
        <taxon>Actinomycetota</taxon>
        <taxon>Actinomycetes</taxon>
        <taxon>Mycobacteriales</taxon>
        <taxon>Mycobacteriaceae</taxon>
        <taxon>Mycobacterium</taxon>
    </lineage>
</organism>
<keyword evidence="10" id="KW-1185">Reference proteome</keyword>
<feature type="transmembrane region" description="Helical" evidence="7">
    <location>
        <begin position="513"/>
        <end position="531"/>
    </location>
</feature>
<feature type="transmembrane region" description="Helical" evidence="7">
    <location>
        <begin position="460"/>
        <end position="477"/>
    </location>
</feature>
<comment type="similarity">
    <text evidence="6">Belongs to the YccS/YhfK family.</text>
</comment>
<evidence type="ECO:0000256" key="7">
    <source>
        <dbReference type="SAM" id="Phobius"/>
    </source>
</evidence>
<feature type="transmembrane region" description="Helical" evidence="7">
    <location>
        <begin position="435"/>
        <end position="453"/>
    </location>
</feature>
<dbReference type="EMBL" id="JACKVK010000005">
    <property type="protein sequence ID" value="MCV7420782.1"/>
    <property type="molecule type" value="Genomic_DNA"/>
</dbReference>
<dbReference type="AlphaFoldDB" id="A0A9X2Z2A1"/>
<dbReference type="Proteomes" id="UP001141629">
    <property type="component" value="Unassembled WGS sequence"/>
</dbReference>
<evidence type="ECO:0000259" key="8">
    <source>
        <dbReference type="Pfam" id="PF13515"/>
    </source>
</evidence>
<evidence type="ECO:0000256" key="2">
    <source>
        <dbReference type="ARBA" id="ARBA00022475"/>
    </source>
</evidence>
<name>A0A9X2Z2A1_9MYCO</name>
<keyword evidence="5 7" id="KW-0472">Membrane</keyword>
<feature type="transmembrane region" description="Helical" evidence="7">
    <location>
        <begin position="398"/>
        <end position="423"/>
    </location>
</feature>
<accession>A0A9X2Z2A1</accession>
<evidence type="ECO:0000256" key="3">
    <source>
        <dbReference type="ARBA" id="ARBA00022692"/>
    </source>
</evidence>
<evidence type="ECO:0000256" key="6">
    <source>
        <dbReference type="ARBA" id="ARBA00043993"/>
    </source>
</evidence>
<comment type="caution">
    <text evidence="9">The sequence shown here is derived from an EMBL/GenBank/DDBJ whole genome shotgun (WGS) entry which is preliminary data.</text>
</comment>
<sequence>MLNPALLWSRAIDRIRRRDPEHDAARRALRAALVLPLAAAIGFALGSDSQTPLFAIFGSVALLITTDFPGNRPARALAYGGLGVNGAILITLGTLVAPSPWLSVLTMFVLAVLVTLSGVLSETFAAGQRSTLMLFVLPACTPVGPIPERLLGWLIAVSLAIPAALFLLPPRHHGELRRHAALVCQTLADRLDGDATDDDTTAAMGALRANFLGADFRPVGLTAGSRALVRVVDDLQWLSDRITGSSAELLAEMRDPVVRVLRESALVLSTSVAERDAHRANLSEALAIHRLIAQSRYRDDILEILAEPNDATAIGVGRKLLTRRTISGCVGTTGRVVGIAAAADARPVWARLLGRRLPEAGAAERLLSESQALTSLPGGFLATRAVVVRNSIRTGLGLALAVAVTHVFPVQHGFWVVLGAMSVLRSSALTTGTRVVRAVVGTTIGFLLGVVFIELMGVDPVVLWLALPVVAFGSAYVPEVASFVAGQAMFTMMVLIIFNVINPSGWQVGLLRVEDVVVGAMVGAVVSLLLWPRGAAARVSRAVDDAISAGATFLTVAVKRVTRGASESANDQVFSLSHAAMTASRTLDDAVRHYLSESGGSTDRRAPAIRAANRAVRVRTAAELIADVVPPPIDAYPRVREVLELHTSVIRERLHGRRPVHDLGPISDDFVLALRAEAGDDDLSIRAALPLVTVAANLGELELLYPEPVHPAALRSG</sequence>
<evidence type="ECO:0000256" key="1">
    <source>
        <dbReference type="ARBA" id="ARBA00004651"/>
    </source>
</evidence>
<protein>
    <submittedName>
        <fullName evidence="9">FUSC family protein</fullName>
    </submittedName>
</protein>
<dbReference type="Pfam" id="PF13515">
    <property type="entry name" value="FUSC_2"/>
    <property type="match status" value="1"/>
</dbReference>
<feature type="domain" description="Integral membrane bound transporter" evidence="8">
    <location>
        <begin position="400"/>
        <end position="526"/>
    </location>
</feature>
<gene>
    <name evidence="9" type="ORF">H7K45_09555</name>
</gene>
<feature type="transmembrane region" description="Helical" evidence="7">
    <location>
        <begin position="483"/>
        <end position="501"/>
    </location>
</feature>
<evidence type="ECO:0000313" key="9">
    <source>
        <dbReference type="EMBL" id="MCV7420782.1"/>
    </source>
</evidence>
<dbReference type="PANTHER" id="PTHR30509">
    <property type="entry name" value="P-HYDROXYBENZOIC ACID EFFLUX PUMP SUBUNIT-RELATED"/>
    <property type="match status" value="1"/>
</dbReference>
<dbReference type="PANTHER" id="PTHR30509:SF9">
    <property type="entry name" value="MULTIDRUG RESISTANCE PROTEIN MDTO"/>
    <property type="match status" value="1"/>
</dbReference>
<keyword evidence="2" id="KW-1003">Cell membrane</keyword>
<reference evidence="9" key="1">
    <citation type="submission" date="2020-07" db="EMBL/GenBank/DDBJ databases">
        <authorList>
            <person name="Pettersson B.M.F."/>
            <person name="Behra P.R.K."/>
            <person name="Ramesh M."/>
            <person name="Das S."/>
            <person name="Dasgupta S."/>
            <person name="Kirsebom L.A."/>
        </authorList>
    </citation>
    <scope>NUCLEOTIDE SEQUENCE</scope>
    <source>
        <strain evidence="9">DSM 44838</strain>
    </source>
</reference>
<feature type="transmembrane region" description="Helical" evidence="7">
    <location>
        <begin position="101"/>
        <end position="120"/>
    </location>
</feature>
<proteinExistence type="inferred from homology"/>
<dbReference type="InterPro" id="IPR049453">
    <property type="entry name" value="Memb_transporter_dom"/>
</dbReference>
<evidence type="ECO:0000256" key="4">
    <source>
        <dbReference type="ARBA" id="ARBA00022989"/>
    </source>
</evidence>
<feature type="transmembrane region" description="Helical" evidence="7">
    <location>
        <begin position="76"/>
        <end position="95"/>
    </location>
</feature>
<evidence type="ECO:0000256" key="5">
    <source>
        <dbReference type="ARBA" id="ARBA00023136"/>
    </source>
</evidence>
<dbReference type="RefSeq" id="WP_263995553.1">
    <property type="nucleotide sequence ID" value="NZ_JACKVK010000005.1"/>
</dbReference>
<feature type="transmembrane region" description="Helical" evidence="7">
    <location>
        <begin position="28"/>
        <end position="46"/>
    </location>
</feature>
<keyword evidence="3 7" id="KW-0812">Transmembrane</keyword>
<dbReference type="GO" id="GO:0005886">
    <property type="term" value="C:plasma membrane"/>
    <property type="evidence" value="ECO:0007669"/>
    <property type="project" value="UniProtKB-SubCell"/>
</dbReference>
<keyword evidence="4 7" id="KW-1133">Transmembrane helix</keyword>
<reference evidence="9" key="2">
    <citation type="journal article" date="2022" name="BMC Genomics">
        <title>Comparative genome analysis of mycobacteria focusing on tRNA and non-coding RNA.</title>
        <authorList>
            <person name="Behra P.R.K."/>
            <person name="Pettersson B.M.F."/>
            <person name="Ramesh M."/>
            <person name="Das S."/>
            <person name="Dasgupta S."/>
            <person name="Kirsebom L.A."/>
        </authorList>
    </citation>
    <scope>NUCLEOTIDE SEQUENCE</scope>
    <source>
        <strain evidence="9">DSM 44838</strain>
    </source>
</reference>
<comment type="subcellular location">
    <subcellularLocation>
        <location evidence="1">Cell membrane</location>
        <topology evidence="1">Multi-pass membrane protein</topology>
    </subcellularLocation>
</comment>
<evidence type="ECO:0000313" key="10">
    <source>
        <dbReference type="Proteomes" id="UP001141629"/>
    </source>
</evidence>
<feature type="transmembrane region" description="Helical" evidence="7">
    <location>
        <begin position="150"/>
        <end position="168"/>
    </location>
</feature>